<dbReference type="Pfam" id="PF01386">
    <property type="entry name" value="Ribosomal_L25p"/>
    <property type="match status" value="1"/>
</dbReference>
<organism evidence="8 9">
    <name type="scientific">Clostridium liquoris</name>
    <dbReference type="NCBI Taxonomy" id="1289519"/>
    <lineage>
        <taxon>Bacteria</taxon>
        <taxon>Bacillati</taxon>
        <taxon>Bacillota</taxon>
        <taxon>Clostridia</taxon>
        <taxon>Eubacteriales</taxon>
        <taxon>Clostridiaceae</taxon>
        <taxon>Clostridium</taxon>
    </lineage>
</organism>
<evidence type="ECO:0000256" key="4">
    <source>
        <dbReference type="ARBA" id="ARBA00023274"/>
    </source>
</evidence>
<dbReference type="SUPFAM" id="SSF50715">
    <property type="entry name" value="Ribosomal protein L25-like"/>
    <property type="match status" value="1"/>
</dbReference>
<dbReference type="PANTHER" id="PTHR33284:SF1">
    <property type="entry name" value="RIBOSOMAL PROTEIN L25_GLN-TRNA SYNTHETASE, ANTI-CODON-BINDING DOMAIN-CONTAINING PROTEIN"/>
    <property type="match status" value="1"/>
</dbReference>
<dbReference type="InterPro" id="IPR029751">
    <property type="entry name" value="Ribosomal_L25_dom"/>
</dbReference>
<dbReference type="CDD" id="cd00495">
    <property type="entry name" value="Ribosomal_L25_TL5_CTC"/>
    <property type="match status" value="1"/>
</dbReference>
<name>A0A2T0B8A8_9CLOT</name>
<keyword evidence="9" id="KW-1185">Reference proteome</keyword>
<proteinExistence type="inferred from homology"/>
<evidence type="ECO:0000313" key="8">
    <source>
        <dbReference type="EMBL" id="PRR80114.1"/>
    </source>
</evidence>
<comment type="subunit">
    <text evidence="5">Part of the 50S ribosomal subunit; part of the 5S rRNA/L5/L18/L25 subcomplex. Contacts the 5S rRNA. Binds to the 5S rRNA independently of L5 and L18.</text>
</comment>
<comment type="caution">
    <text evidence="8">The sequence shown here is derived from an EMBL/GenBank/DDBJ whole genome shotgun (WGS) entry which is preliminary data.</text>
</comment>
<dbReference type="HAMAP" id="MF_01334">
    <property type="entry name" value="Ribosomal_bL25_CTC"/>
    <property type="match status" value="1"/>
</dbReference>
<dbReference type="InterPro" id="IPR020057">
    <property type="entry name" value="Ribosomal_bL25_b-dom"/>
</dbReference>
<dbReference type="InterPro" id="IPR001021">
    <property type="entry name" value="Ribosomal_bL25_long"/>
</dbReference>
<dbReference type="GO" id="GO:0008097">
    <property type="term" value="F:5S rRNA binding"/>
    <property type="evidence" value="ECO:0007669"/>
    <property type="project" value="InterPro"/>
</dbReference>
<evidence type="ECO:0000256" key="2">
    <source>
        <dbReference type="ARBA" id="ARBA00022884"/>
    </source>
</evidence>
<feature type="domain" description="Large ribosomal subunit protein bL25 L25" evidence="6">
    <location>
        <begin position="6"/>
        <end position="86"/>
    </location>
</feature>
<gene>
    <name evidence="5 8" type="primary">ctc</name>
    <name evidence="5" type="synonym">rplY</name>
    <name evidence="8" type="ORF">CLLI_04980</name>
</gene>
<feature type="domain" description="Large ribosomal subunit protein bL25 beta" evidence="7">
    <location>
        <begin position="96"/>
        <end position="176"/>
    </location>
</feature>
<dbReference type="InterPro" id="IPR020056">
    <property type="entry name" value="Rbsml_bL25/Gln-tRNA_synth_N"/>
</dbReference>
<sequence length="177" mass="20212">MENVIKAFTRNEKAKVARREGFIPGVIYGKDVKNESIKFERTKLINLLKEKGEKAKINFYLNDEKKHGIIKDIEKDPATGEIVHIDVQEIENQETVKWTVPVVFSGKDLLINKDLYLQVYSNEVDVEGDSSKIPDNVELEVNNMKYGEEIKVKDLKLDPSIRLIKDPDTILAVITNA</sequence>
<keyword evidence="4 5" id="KW-0687">Ribonucleoprotein</keyword>
<dbReference type="EMBL" id="PVXO01000009">
    <property type="protein sequence ID" value="PRR80114.1"/>
    <property type="molecule type" value="Genomic_DNA"/>
</dbReference>
<evidence type="ECO:0000256" key="3">
    <source>
        <dbReference type="ARBA" id="ARBA00022980"/>
    </source>
</evidence>
<dbReference type="InterPro" id="IPR020930">
    <property type="entry name" value="Ribosomal_uL5_bac-type"/>
</dbReference>
<dbReference type="Gene3D" id="2.170.120.20">
    <property type="entry name" value="Ribosomal protein L25, beta domain"/>
    <property type="match status" value="1"/>
</dbReference>
<reference evidence="8 9" key="1">
    <citation type="submission" date="2018-03" db="EMBL/GenBank/DDBJ databases">
        <title>Genome sequence of Clostridium liquoris DSM 100320.</title>
        <authorList>
            <person name="Poehlein A."/>
            <person name="Daniel R."/>
        </authorList>
    </citation>
    <scope>NUCLEOTIDE SEQUENCE [LARGE SCALE GENOMIC DNA]</scope>
    <source>
        <strain evidence="8 9">DSM 100320</strain>
    </source>
</reference>
<keyword evidence="1 5" id="KW-0699">rRNA-binding</keyword>
<dbReference type="Proteomes" id="UP000239706">
    <property type="component" value="Unassembled WGS sequence"/>
</dbReference>
<dbReference type="GO" id="GO:0022625">
    <property type="term" value="C:cytosolic large ribosomal subunit"/>
    <property type="evidence" value="ECO:0007669"/>
    <property type="project" value="TreeGrafter"/>
</dbReference>
<dbReference type="Pfam" id="PF14693">
    <property type="entry name" value="Ribosomal_TL5_C"/>
    <property type="match status" value="1"/>
</dbReference>
<evidence type="ECO:0000259" key="7">
    <source>
        <dbReference type="Pfam" id="PF14693"/>
    </source>
</evidence>
<dbReference type="NCBIfam" id="TIGR00731">
    <property type="entry name" value="bL25_bact_ctc"/>
    <property type="match status" value="1"/>
</dbReference>
<dbReference type="Gene3D" id="2.40.240.10">
    <property type="entry name" value="Ribosomal Protein L25, Chain P"/>
    <property type="match status" value="1"/>
</dbReference>
<evidence type="ECO:0000256" key="5">
    <source>
        <dbReference type="HAMAP-Rule" id="MF_01334"/>
    </source>
</evidence>
<dbReference type="GO" id="GO:0006412">
    <property type="term" value="P:translation"/>
    <property type="evidence" value="ECO:0007669"/>
    <property type="project" value="UniProtKB-UniRule"/>
</dbReference>
<dbReference type="InterPro" id="IPR037121">
    <property type="entry name" value="Ribosomal_bL25_C"/>
</dbReference>
<accession>A0A2T0B8A8</accession>
<keyword evidence="2 5" id="KW-0694">RNA-binding</keyword>
<protein>
    <recommendedName>
        <fullName evidence="5">Large ribosomal subunit protein bL25</fullName>
    </recommendedName>
    <alternativeName>
        <fullName evidence="5">General stress protein CTC</fullName>
    </alternativeName>
</protein>
<dbReference type="PANTHER" id="PTHR33284">
    <property type="entry name" value="RIBOSOMAL PROTEIN L25/GLN-TRNA SYNTHETASE, ANTI-CODON-BINDING DOMAIN-CONTAINING PROTEIN"/>
    <property type="match status" value="1"/>
</dbReference>
<dbReference type="OrthoDB" id="9790002at2"/>
<dbReference type="RefSeq" id="WP_106062680.1">
    <property type="nucleotide sequence ID" value="NZ_PVXO01000009.1"/>
</dbReference>
<comment type="function">
    <text evidence="5">This is one of the proteins that binds to the 5S RNA in the ribosome where it forms part of the central protuberance.</text>
</comment>
<dbReference type="InterPro" id="IPR011035">
    <property type="entry name" value="Ribosomal_bL25/Gln-tRNA_synth"/>
</dbReference>
<evidence type="ECO:0000259" key="6">
    <source>
        <dbReference type="Pfam" id="PF01386"/>
    </source>
</evidence>
<evidence type="ECO:0000313" key="9">
    <source>
        <dbReference type="Proteomes" id="UP000239706"/>
    </source>
</evidence>
<comment type="similarity">
    <text evidence="5">Belongs to the bacterial ribosomal protein bL25 family. CTC subfamily.</text>
</comment>
<evidence type="ECO:0000256" key="1">
    <source>
        <dbReference type="ARBA" id="ARBA00022730"/>
    </source>
</evidence>
<dbReference type="AlphaFoldDB" id="A0A2T0B8A8"/>
<keyword evidence="3 5" id="KW-0689">Ribosomal protein</keyword>
<dbReference type="GO" id="GO:0003735">
    <property type="term" value="F:structural constituent of ribosome"/>
    <property type="evidence" value="ECO:0007669"/>
    <property type="project" value="InterPro"/>
</dbReference>